<evidence type="ECO:0000256" key="3">
    <source>
        <dbReference type="ARBA" id="ARBA00022833"/>
    </source>
</evidence>
<evidence type="ECO:0000256" key="2">
    <source>
        <dbReference type="ARBA" id="ARBA00022771"/>
    </source>
</evidence>
<name>A0A146KDM8_9EUKA</name>
<accession>A0A146KDM8</accession>
<dbReference type="InterPro" id="IPR001965">
    <property type="entry name" value="Znf_PHD"/>
</dbReference>
<evidence type="ECO:0000256" key="1">
    <source>
        <dbReference type="ARBA" id="ARBA00022723"/>
    </source>
</evidence>
<proteinExistence type="predicted"/>
<dbReference type="InterPro" id="IPR013083">
    <property type="entry name" value="Znf_RING/FYVE/PHD"/>
</dbReference>
<protein>
    <recommendedName>
        <fullName evidence="4">Zinc finger PHD-type domain-containing protein</fullName>
    </recommendedName>
</protein>
<dbReference type="EMBL" id="GDID01001753">
    <property type="protein sequence ID" value="JAP94853.1"/>
    <property type="molecule type" value="Transcribed_RNA"/>
</dbReference>
<dbReference type="AlphaFoldDB" id="A0A146KDM8"/>
<sequence>MLELQPTFTIKFHEGNEQTIDLVTIEKLRAISKEDLQHVINDPLFVPYQRMITDNQIVLNNGFYMLRSAVQVKNTEIGNQLPPELITSTRYPISEKYVNQLLKNMQNSFALEAFNSLSCISHQTPVLGRYPALPNYKFFKFFGNSLQQDFGAVQLGSQIYKLFDNVLIDQNVVRIERIVVIDSEGSKQIIVAGCSQEGIPFVATPAMVQPTTQQNIQFELPKPQCFKYLMEQLDIHQLTSTGQTDQLDTDMRFGNNFCSVNGLLLSKKDTSCCPASLVDVLTAKFEFVQGKILSIQTQIPVDFKQIKLDNKTFYSMEMNLENTDTILTEQEVSDAKEFLCKNIQTNLNQVNYEPLKQQKMVEKRMHCVFCAREVNDSSLSFIFALPMLKRPIFQAVFNPPILVSCHKKCIEMVPEIILEDILIKGEEPLEFQVEGEDIIQLLIYDRYLRKHTLEHQKINYEHFRDALQRERIELPCEICGKLGAVIGCFNKHCNFTAHYDCIIQNGGKFDGKQFFCKAHRK</sequence>
<keyword evidence="1" id="KW-0479">Metal-binding</keyword>
<reference evidence="5" key="1">
    <citation type="submission" date="2015-07" db="EMBL/GenBank/DDBJ databases">
        <title>Adaptation to a free-living lifestyle via gene acquisitions in the diplomonad Trepomonas sp. PC1.</title>
        <authorList>
            <person name="Xu F."/>
            <person name="Jerlstrom-Hultqvist J."/>
            <person name="Kolisko M."/>
            <person name="Simpson A.G.B."/>
            <person name="Roger A.J."/>
            <person name="Svard S.G."/>
            <person name="Andersson J.O."/>
        </authorList>
    </citation>
    <scope>NUCLEOTIDE SEQUENCE</scope>
    <source>
        <strain evidence="5">PC1</strain>
    </source>
</reference>
<feature type="domain" description="Zinc finger PHD-type" evidence="4">
    <location>
        <begin position="475"/>
        <end position="520"/>
    </location>
</feature>
<organism evidence="5">
    <name type="scientific">Trepomonas sp. PC1</name>
    <dbReference type="NCBI Taxonomy" id="1076344"/>
    <lineage>
        <taxon>Eukaryota</taxon>
        <taxon>Metamonada</taxon>
        <taxon>Diplomonadida</taxon>
        <taxon>Hexamitidae</taxon>
        <taxon>Hexamitinae</taxon>
        <taxon>Trepomonas</taxon>
    </lineage>
</organism>
<gene>
    <name evidence="5" type="ORF">TPC1_12345</name>
</gene>
<evidence type="ECO:0000259" key="4">
    <source>
        <dbReference type="SMART" id="SM00249"/>
    </source>
</evidence>
<dbReference type="Pfam" id="PF13771">
    <property type="entry name" value="zf-HC5HC2H"/>
    <property type="match status" value="1"/>
</dbReference>
<dbReference type="Gene3D" id="3.30.40.10">
    <property type="entry name" value="Zinc/RING finger domain, C3HC4 (zinc finger)"/>
    <property type="match status" value="1"/>
</dbReference>
<evidence type="ECO:0000313" key="5">
    <source>
        <dbReference type="EMBL" id="JAP94853.1"/>
    </source>
</evidence>
<keyword evidence="3" id="KW-0862">Zinc</keyword>
<dbReference type="SMART" id="SM00249">
    <property type="entry name" value="PHD"/>
    <property type="match status" value="1"/>
</dbReference>
<keyword evidence="2" id="KW-0863">Zinc-finger</keyword>
<dbReference type="GO" id="GO:0008270">
    <property type="term" value="F:zinc ion binding"/>
    <property type="evidence" value="ECO:0007669"/>
    <property type="project" value="UniProtKB-KW"/>
</dbReference>